<dbReference type="PROSITE" id="PS00552">
    <property type="entry name" value="HTH_MERR_1"/>
    <property type="match status" value="1"/>
</dbReference>
<name>A0A1G6J3W6_9PSEU</name>
<organism evidence="7 8">
    <name type="scientific">Actinokineospora iranica</name>
    <dbReference type="NCBI Taxonomy" id="1271860"/>
    <lineage>
        <taxon>Bacteria</taxon>
        <taxon>Bacillati</taxon>
        <taxon>Actinomycetota</taxon>
        <taxon>Actinomycetes</taxon>
        <taxon>Pseudonocardiales</taxon>
        <taxon>Pseudonocardiaceae</taxon>
        <taxon>Actinokineospora</taxon>
    </lineage>
</organism>
<keyword evidence="1" id="KW-0678">Repressor</keyword>
<dbReference type="OrthoDB" id="4567915at2"/>
<evidence type="ECO:0000256" key="1">
    <source>
        <dbReference type="ARBA" id="ARBA00022491"/>
    </source>
</evidence>
<keyword evidence="4" id="KW-0804">Transcription</keyword>
<dbReference type="Proteomes" id="UP000199501">
    <property type="component" value="Unassembled WGS sequence"/>
</dbReference>
<dbReference type="InterPro" id="IPR000551">
    <property type="entry name" value="MerR-type_HTH_dom"/>
</dbReference>
<dbReference type="SUPFAM" id="SSF46955">
    <property type="entry name" value="Putative DNA-binding domain"/>
    <property type="match status" value="1"/>
</dbReference>
<dbReference type="Gene3D" id="1.10.1660.10">
    <property type="match status" value="1"/>
</dbReference>
<evidence type="ECO:0000256" key="4">
    <source>
        <dbReference type="ARBA" id="ARBA00023163"/>
    </source>
</evidence>
<dbReference type="PRINTS" id="PR00040">
    <property type="entry name" value="HTHMERR"/>
</dbReference>
<keyword evidence="3 7" id="KW-0238">DNA-binding</keyword>
<feature type="domain" description="HTH merR-type" evidence="6">
    <location>
        <begin position="1"/>
        <end position="68"/>
    </location>
</feature>
<proteinExistence type="predicted"/>
<evidence type="ECO:0000256" key="5">
    <source>
        <dbReference type="SAM" id="MobiDB-lite"/>
    </source>
</evidence>
<evidence type="ECO:0000313" key="7">
    <source>
        <dbReference type="EMBL" id="SDC12666.1"/>
    </source>
</evidence>
<dbReference type="GO" id="GO:0003700">
    <property type="term" value="F:DNA-binding transcription factor activity"/>
    <property type="evidence" value="ECO:0007669"/>
    <property type="project" value="InterPro"/>
</dbReference>
<dbReference type="GO" id="GO:0003677">
    <property type="term" value="F:DNA binding"/>
    <property type="evidence" value="ECO:0007669"/>
    <property type="project" value="UniProtKB-KW"/>
</dbReference>
<dbReference type="EMBL" id="FMZZ01000001">
    <property type="protein sequence ID" value="SDC12666.1"/>
    <property type="molecule type" value="Genomic_DNA"/>
</dbReference>
<feature type="compositionally biased region" description="Low complexity" evidence="5">
    <location>
        <begin position="118"/>
        <end position="127"/>
    </location>
</feature>
<evidence type="ECO:0000259" key="6">
    <source>
        <dbReference type="PROSITE" id="PS50937"/>
    </source>
</evidence>
<keyword evidence="8" id="KW-1185">Reference proteome</keyword>
<feature type="region of interest" description="Disordered" evidence="5">
    <location>
        <begin position="118"/>
        <end position="169"/>
    </location>
</feature>
<dbReference type="Pfam" id="PF13411">
    <property type="entry name" value="MerR_1"/>
    <property type="match status" value="1"/>
</dbReference>
<keyword evidence="2" id="KW-0805">Transcription regulation</keyword>
<evidence type="ECO:0000256" key="2">
    <source>
        <dbReference type="ARBA" id="ARBA00023015"/>
    </source>
</evidence>
<gene>
    <name evidence="7" type="ORF">SAMN05216174_101195</name>
</gene>
<reference evidence="8" key="1">
    <citation type="submission" date="2016-10" db="EMBL/GenBank/DDBJ databases">
        <authorList>
            <person name="Varghese N."/>
            <person name="Submissions S."/>
        </authorList>
    </citation>
    <scope>NUCLEOTIDE SEQUENCE [LARGE SCALE GENOMIC DNA]</scope>
    <source>
        <strain evidence="8">IBRC-M 10403</strain>
    </source>
</reference>
<dbReference type="RefSeq" id="WP_091447134.1">
    <property type="nucleotide sequence ID" value="NZ_FMZZ01000001.1"/>
</dbReference>
<dbReference type="AlphaFoldDB" id="A0A1G6J3W6"/>
<dbReference type="CDD" id="cd01282">
    <property type="entry name" value="HTH_MerR-like_sg3"/>
    <property type="match status" value="1"/>
</dbReference>
<accession>A0A1G6J3W6</accession>
<dbReference type="STRING" id="1271860.SAMN05216174_101195"/>
<dbReference type="InterPro" id="IPR047057">
    <property type="entry name" value="MerR_fam"/>
</dbReference>
<dbReference type="PANTHER" id="PTHR30204">
    <property type="entry name" value="REDOX-CYCLING DRUG-SENSING TRANSCRIPTIONAL ACTIVATOR SOXR"/>
    <property type="match status" value="1"/>
</dbReference>
<sequence>MRIGELARRAGVSERALRYYERQGLVRPARLPSGYREYVDADVTTVRHIRTLLAAGLSTTMIAEVLPCMVDLGDGLAPGCPELLPHFEGERDRISAAIRELETARSLLEKVIAATPPAADDPALSAPRWSQGGQGETRYRPRPQWRGIRQGLRQPPVSGTAAGQASLPR</sequence>
<evidence type="ECO:0000313" key="8">
    <source>
        <dbReference type="Proteomes" id="UP000199501"/>
    </source>
</evidence>
<protein>
    <submittedName>
        <fullName evidence="7">DNA-binding transcriptional regulator, MerR family</fullName>
    </submittedName>
</protein>
<evidence type="ECO:0000256" key="3">
    <source>
        <dbReference type="ARBA" id="ARBA00023125"/>
    </source>
</evidence>
<dbReference type="SMART" id="SM00422">
    <property type="entry name" value="HTH_MERR"/>
    <property type="match status" value="1"/>
</dbReference>
<dbReference type="PANTHER" id="PTHR30204:SF69">
    <property type="entry name" value="MERR-FAMILY TRANSCRIPTIONAL REGULATOR"/>
    <property type="match status" value="1"/>
</dbReference>
<dbReference type="InterPro" id="IPR009061">
    <property type="entry name" value="DNA-bd_dom_put_sf"/>
</dbReference>
<dbReference type="PROSITE" id="PS50937">
    <property type="entry name" value="HTH_MERR_2"/>
    <property type="match status" value="1"/>
</dbReference>